<evidence type="ECO:0000313" key="3">
    <source>
        <dbReference type="Proteomes" id="UP000679584"/>
    </source>
</evidence>
<feature type="transmembrane region" description="Helical" evidence="1">
    <location>
        <begin position="173"/>
        <end position="190"/>
    </location>
</feature>
<proteinExistence type="predicted"/>
<dbReference type="RefSeq" id="YP_010840137.1">
    <property type="nucleotide sequence ID" value="NC_078443.1"/>
</dbReference>
<dbReference type="Proteomes" id="UP000679584">
    <property type="component" value="Genome"/>
</dbReference>
<feature type="transmembrane region" description="Helical" evidence="1">
    <location>
        <begin position="98"/>
        <end position="120"/>
    </location>
</feature>
<dbReference type="EMBL" id="MT112175">
    <property type="protein sequence ID" value="QIN85946.1"/>
    <property type="molecule type" value="Viral_cRNA"/>
</dbReference>
<keyword evidence="3" id="KW-1185">Reference proteome</keyword>
<accession>A0A6G8QHI0</accession>
<organism evidence="2 3">
    <name type="scientific">Lilac chlorotic ringspot-associated virus</name>
    <dbReference type="NCBI Taxonomy" id="2719116"/>
    <lineage>
        <taxon>Viruses</taxon>
        <taxon>Riboviria</taxon>
        <taxon>Orthornavirae</taxon>
        <taxon>Negarnaviricota</taxon>
        <taxon>Polyploviricotina</taxon>
        <taxon>Bunyaviricetes</taxon>
        <taxon>Elliovirales</taxon>
        <taxon>Fimoviridae</taxon>
        <taxon>Emaravirus</taxon>
        <taxon>Emaravirus syringae</taxon>
    </lineage>
</organism>
<name>A0A6G8QHI0_9VIRU</name>
<keyword evidence="1" id="KW-1133">Transmembrane helix</keyword>
<sequence>MDYKKMMSKVLSTIFALTILLYFCVNNIGTVDNSCQCQLSIVNLKGLFLFCSVNCPLKPINSRLYNQTCVYMSGITAVECQEVQYIATTPENINHTSYSWILLFSKLYKIFTICIVWLFVSINKYPIMLILNLFHLLVCKIKRISKLCKICNCKYLFSHIDCPKPLYKHRTDIGLVYYILLLISVIIVGVKSNPIDNNVYNYYEHGKYTEIQILDKEHFSQDFKANGYIYNFYITNSHISIEYEHYSIITKPVEHSVTDLSWSCDGPDGCIKQFEKQYNTRPEFIIKKVNDGFSCVSTTATICGKCQSKHTNLAEKVRAIKVSPYIDITVTHGNNTHYIQVRDFNKFYEVPYYIKPIEPVNIETLDYILSGTDVYIGNICVNPGYSCFGPNYIKDNRTILLHQPKVTDPLTHDREFILEYCDYPMTSDLNMLTKTNYISVNNTILKPYDFGLLSIGIPLSGKLIGDLCTKQVEVKSINIDGCYDCEMGIIVQVEYMEISSCGYIHCSIGQRKFEFYADIHSNSLKFHTFYGQKNIKISCNNVVRQFDLKPSNEASIYHKFEFKVVDDGGSLFSLDTIHSFFLFDYKHYLLVVFIILVVIYLATRLIKNVHRHIKKIRQYKEVAYMKKHDVDNQSVYIEQEQILIVGPPDL</sequence>
<reference evidence="2" key="1">
    <citation type="journal article" date="2020" name="J Integr Agric">
        <title>Identification of a novel emaravirus infecting lilac through next-generation sequencing.</title>
        <authorList>
            <person name="Wang Y."/>
            <person name="Yu S."/>
            <person name="Cao M."/>
            <person name="Hu T."/>
        </authorList>
    </citation>
    <scope>NUCLEOTIDE SEQUENCE</scope>
    <source>
        <strain evidence="2">SX-1</strain>
    </source>
</reference>
<keyword evidence="1" id="KW-0812">Transmembrane</keyword>
<evidence type="ECO:0000256" key="1">
    <source>
        <dbReference type="SAM" id="Phobius"/>
    </source>
</evidence>
<keyword evidence="1" id="KW-0472">Membrane</keyword>
<feature type="transmembrane region" description="Helical" evidence="1">
    <location>
        <begin position="587"/>
        <end position="606"/>
    </location>
</feature>
<dbReference type="GeneID" id="80550687"/>
<evidence type="ECO:0000313" key="2">
    <source>
        <dbReference type="EMBL" id="QIN85946.1"/>
    </source>
</evidence>
<protein>
    <submittedName>
        <fullName evidence="2">Glycoprotein</fullName>
    </submittedName>
</protein>
<dbReference type="KEGG" id="vg:80550687"/>